<protein>
    <submittedName>
        <fullName evidence="1">Transcriptional regulator</fullName>
    </submittedName>
</protein>
<sequence length="78" mass="8638">MPHTVRLRIDSFTKAVRLAGFRSDYALARAMGIHRSTVIRVSRGILHPGPAFIAGTLVALAPMQFDDLFEVVPLHRAQ</sequence>
<proteinExistence type="predicted"/>
<dbReference type="EMBL" id="CP034550">
    <property type="protein sequence ID" value="QFZ24042.1"/>
    <property type="molecule type" value="Genomic_DNA"/>
</dbReference>
<keyword evidence="2" id="KW-1185">Reference proteome</keyword>
<accession>A0A5Q0HEN6</accession>
<evidence type="ECO:0000313" key="1">
    <source>
        <dbReference type="EMBL" id="QFZ24042.1"/>
    </source>
</evidence>
<organism evidence="1 2">
    <name type="scientific">Saccharothrix syringae</name>
    <name type="common">Nocardiopsis syringae</name>
    <dbReference type="NCBI Taxonomy" id="103733"/>
    <lineage>
        <taxon>Bacteria</taxon>
        <taxon>Bacillati</taxon>
        <taxon>Actinomycetota</taxon>
        <taxon>Actinomycetes</taxon>
        <taxon>Pseudonocardiales</taxon>
        <taxon>Pseudonocardiaceae</taxon>
        <taxon>Saccharothrix</taxon>
    </lineage>
</organism>
<dbReference type="Proteomes" id="UP000325787">
    <property type="component" value="Chromosome"/>
</dbReference>
<gene>
    <name evidence="1" type="ORF">EKG83_05235</name>
</gene>
<reference evidence="2" key="1">
    <citation type="journal article" date="2021" name="Curr. Microbiol.">
        <title>Complete genome of nocamycin-producing strain Saccharothrix syringae NRRL B-16468 reveals the biosynthetic potential for secondary metabolites.</title>
        <authorList>
            <person name="Mo X."/>
            <person name="Yang S."/>
        </authorList>
    </citation>
    <scope>NUCLEOTIDE SEQUENCE [LARGE SCALE GENOMIC DNA]</scope>
    <source>
        <strain evidence="2">ATCC 51364 / DSM 43886 / JCM 6844 / KCTC 9398 / NBRC 14523 / NRRL B-16468 / INA 2240</strain>
    </source>
</reference>
<evidence type="ECO:0000313" key="2">
    <source>
        <dbReference type="Proteomes" id="UP000325787"/>
    </source>
</evidence>
<dbReference type="KEGG" id="ssyi:EKG83_05235"/>
<dbReference type="OrthoDB" id="4412498at2"/>
<name>A0A5Q0HEN6_SACSY</name>
<dbReference type="AlphaFoldDB" id="A0A5Q0HEN6"/>